<accession>A0AA36G0L2</accession>
<sequence length="120" mass="14119">MIFRVLSKYWYIPVLLCLGHYLSRYGLQKQTEEKIGICQQFAKIIEEDENAAKVRVVEVLQSRACFANGVAVSYYQHLFDCWSALNKQRKAWPRASGTCEEITRDYRFRFDRDSERCAPP</sequence>
<protein>
    <submittedName>
        <fullName evidence="1">Uncharacterized protein</fullName>
    </submittedName>
</protein>
<reference evidence="1" key="1">
    <citation type="submission" date="2023-06" db="EMBL/GenBank/DDBJ databases">
        <authorList>
            <person name="Delattre M."/>
        </authorList>
    </citation>
    <scope>NUCLEOTIDE SEQUENCE</scope>
    <source>
        <strain evidence="1">AF72</strain>
    </source>
</reference>
<organism evidence="1 2">
    <name type="scientific">Mesorhabditis spiculigera</name>
    <dbReference type="NCBI Taxonomy" id="96644"/>
    <lineage>
        <taxon>Eukaryota</taxon>
        <taxon>Metazoa</taxon>
        <taxon>Ecdysozoa</taxon>
        <taxon>Nematoda</taxon>
        <taxon>Chromadorea</taxon>
        <taxon>Rhabditida</taxon>
        <taxon>Rhabditina</taxon>
        <taxon>Rhabditomorpha</taxon>
        <taxon>Rhabditoidea</taxon>
        <taxon>Rhabditidae</taxon>
        <taxon>Mesorhabditinae</taxon>
        <taxon>Mesorhabditis</taxon>
    </lineage>
</organism>
<gene>
    <name evidence="1" type="ORF">MSPICULIGERA_LOCUS12274</name>
</gene>
<evidence type="ECO:0000313" key="2">
    <source>
        <dbReference type="Proteomes" id="UP001177023"/>
    </source>
</evidence>
<dbReference type="EMBL" id="CATQJA010002625">
    <property type="protein sequence ID" value="CAJ0573930.1"/>
    <property type="molecule type" value="Genomic_DNA"/>
</dbReference>
<dbReference type="AlphaFoldDB" id="A0AA36G0L2"/>
<evidence type="ECO:0000313" key="1">
    <source>
        <dbReference type="EMBL" id="CAJ0573930.1"/>
    </source>
</evidence>
<keyword evidence="2" id="KW-1185">Reference proteome</keyword>
<comment type="caution">
    <text evidence="1">The sequence shown here is derived from an EMBL/GenBank/DDBJ whole genome shotgun (WGS) entry which is preliminary data.</text>
</comment>
<dbReference type="Proteomes" id="UP001177023">
    <property type="component" value="Unassembled WGS sequence"/>
</dbReference>
<name>A0AA36G0L2_9BILA</name>
<feature type="non-terminal residue" evidence="1">
    <location>
        <position position="120"/>
    </location>
</feature>
<proteinExistence type="predicted"/>